<evidence type="ECO:0000313" key="2">
    <source>
        <dbReference type="Proteomes" id="UP000199607"/>
    </source>
</evidence>
<accession>A0A1I4BDG6</accession>
<protein>
    <submittedName>
        <fullName evidence="1">Uncharacterized protein</fullName>
    </submittedName>
</protein>
<keyword evidence="2" id="KW-1185">Reference proteome</keyword>
<dbReference type="Proteomes" id="UP000199607">
    <property type="component" value="Unassembled WGS sequence"/>
</dbReference>
<dbReference type="EMBL" id="FOTC01000001">
    <property type="protein sequence ID" value="SFK66046.1"/>
    <property type="molecule type" value="Genomic_DNA"/>
</dbReference>
<evidence type="ECO:0000313" key="1">
    <source>
        <dbReference type="EMBL" id="SFK66046.1"/>
    </source>
</evidence>
<reference evidence="2" key="1">
    <citation type="submission" date="2016-10" db="EMBL/GenBank/DDBJ databases">
        <authorList>
            <person name="Varghese N."/>
            <person name="Submissions S."/>
        </authorList>
    </citation>
    <scope>NUCLEOTIDE SEQUENCE [LARGE SCALE GENOMIC DNA]</scope>
    <source>
        <strain evidence="2">CGMCC 1.7738</strain>
    </source>
</reference>
<proteinExistence type="predicted"/>
<gene>
    <name evidence="1" type="ORF">SAMN04487950_0447</name>
</gene>
<organism evidence="1 2">
    <name type="scientific">Halogranum rubrum</name>
    <dbReference type="NCBI Taxonomy" id="553466"/>
    <lineage>
        <taxon>Archaea</taxon>
        <taxon>Methanobacteriati</taxon>
        <taxon>Methanobacteriota</taxon>
        <taxon>Stenosarchaea group</taxon>
        <taxon>Halobacteria</taxon>
        <taxon>Halobacteriales</taxon>
        <taxon>Haloferacaceae</taxon>
    </lineage>
</organism>
<dbReference type="AlphaFoldDB" id="A0A1I4BDG6"/>
<sequence length="48" mass="5497">MLPLVVEFGIISLHTARNSANRYDIRAYDADTFERLGGVLETMRLNKE</sequence>
<name>A0A1I4BDG6_9EURY</name>